<keyword evidence="3" id="KW-0862">Zinc</keyword>
<evidence type="ECO:0000256" key="3">
    <source>
        <dbReference type="ARBA" id="ARBA00022833"/>
    </source>
</evidence>
<name>A0AAF3ERJ8_9BILA</name>
<evidence type="ECO:0000313" key="8">
    <source>
        <dbReference type="WBParaSite" id="MBELARI_LOCUS1675"/>
    </source>
</evidence>
<dbReference type="Gene3D" id="3.30.40.10">
    <property type="entry name" value="Zinc/RING finger domain, C3HC4 (zinc finger)"/>
    <property type="match status" value="1"/>
</dbReference>
<dbReference type="PROSITE" id="PS50089">
    <property type="entry name" value="ZF_RING_2"/>
    <property type="match status" value="1"/>
</dbReference>
<dbReference type="Proteomes" id="UP000887575">
    <property type="component" value="Unassembled WGS sequence"/>
</dbReference>
<evidence type="ECO:0000313" key="9">
    <source>
        <dbReference type="WBParaSite" id="MBELARI_LOCUS19162"/>
    </source>
</evidence>
<evidence type="ECO:0000313" key="7">
    <source>
        <dbReference type="Proteomes" id="UP000887575"/>
    </source>
</evidence>
<keyword evidence="1" id="KW-0479">Metal-binding</keyword>
<dbReference type="PANTHER" id="PTHR46359:SF2">
    <property type="entry name" value="GEO07743P1"/>
    <property type="match status" value="1"/>
</dbReference>
<dbReference type="WBParaSite" id="MBELARI_LOCUS1675">
    <property type="protein sequence ID" value="MBELARI_LOCUS1675"/>
    <property type="gene ID" value="MBELARI_LOCUS1675"/>
</dbReference>
<keyword evidence="7" id="KW-1185">Reference proteome</keyword>
<dbReference type="GO" id="GO:0008270">
    <property type="term" value="F:zinc ion binding"/>
    <property type="evidence" value="ECO:0007669"/>
    <property type="project" value="UniProtKB-KW"/>
</dbReference>
<evidence type="ECO:0000256" key="1">
    <source>
        <dbReference type="ARBA" id="ARBA00022723"/>
    </source>
</evidence>
<dbReference type="GO" id="GO:0061630">
    <property type="term" value="F:ubiquitin protein ligase activity"/>
    <property type="evidence" value="ECO:0007669"/>
    <property type="project" value="TreeGrafter"/>
</dbReference>
<protein>
    <submittedName>
        <fullName evidence="8 9">RING-type domain-containing protein</fullName>
    </submittedName>
</protein>
<keyword evidence="2 4" id="KW-0863">Zinc-finger</keyword>
<dbReference type="InterPro" id="IPR052804">
    <property type="entry name" value="UEC_component"/>
</dbReference>
<proteinExistence type="predicted"/>
<dbReference type="GO" id="GO:0006511">
    <property type="term" value="P:ubiquitin-dependent protein catabolic process"/>
    <property type="evidence" value="ECO:0007669"/>
    <property type="project" value="TreeGrafter"/>
</dbReference>
<dbReference type="InterPro" id="IPR013083">
    <property type="entry name" value="Znf_RING/FYVE/PHD"/>
</dbReference>
<evidence type="ECO:0000259" key="6">
    <source>
        <dbReference type="PROSITE" id="PS50089"/>
    </source>
</evidence>
<reference evidence="8 9" key="1">
    <citation type="submission" date="2024-02" db="UniProtKB">
        <authorList>
            <consortium name="WormBaseParasite"/>
        </authorList>
    </citation>
    <scope>IDENTIFICATION</scope>
</reference>
<dbReference type="SMART" id="SM00184">
    <property type="entry name" value="RING"/>
    <property type="match status" value="1"/>
</dbReference>
<dbReference type="CDD" id="cd16468">
    <property type="entry name" value="RING-H2_RNF11"/>
    <property type="match status" value="1"/>
</dbReference>
<dbReference type="AlphaFoldDB" id="A0AAF3ERJ8"/>
<dbReference type="GO" id="GO:0000151">
    <property type="term" value="C:ubiquitin ligase complex"/>
    <property type="evidence" value="ECO:0007669"/>
    <property type="project" value="TreeGrafter"/>
</dbReference>
<organism evidence="7 8">
    <name type="scientific">Mesorhabditis belari</name>
    <dbReference type="NCBI Taxonomy" id="2138241"/>
    <lineage>
        <taxon>Eukaryota</taxon>
        <taxon>Metazoa</taxon>
        <taxon>Ecdysozoa</taxon>
        <taxon>Nematoda</taxon>
        <taxon>Chromadorea</taxon>
        <taxon>Rhabditida</taxon>
        <taxon>Rhabditina</taxon>
        <taxon>Rhabditomorpha</taxon>
        <taxon>Rhabditoidea</taxon>
        <taxon>Rhabditidae</taxon>
        <taxon>Mesorhabditinae</taxon>
        <taxon>Mesorhabditis</taxon>
    </lineage>
</organism>
<evidence type="ECO:0000256" key="2">
    <source>
        <dbReference type="ARBA" id="ARBA00022771"/>
    </source>
</evidence>
<feature type="region of interest" description="Disordered" evidence="5">
    <location>
        <begin position="1"/>
        <end position="32"/>
    </location>
</feature>
<feature type="compositionally biased region" description="Basic and acidic residues" evidence="5">
    <location>
        <begin position="12"/>
        <end position="23"/>
    </location>
</feature>
<sequence>MGNCLPVFGGRSRSDEIPIERRSSGSSQHGFDNPVALPHSSAYVNQLYNENMLRSQRVAEEQAKGADTARRRVQGLLEQIPADMFTQDMKDAECAICMVDFEPGDCIRYLPCMHCFHQQCVDDWLLRSFTCPSCLAPVDSTLLSSLTAHTSLSLSDLASSPATVTLNAIPVNTTKVNGFSH</sequence>
<dbReference type="SUPFAM" id="SSF57850">
    <property type="entry name" value="RING/U-box"/>
    <property type="match status" value="1"/>
</dbReference>
<dbReference type="InterPro" id="IPR001841">
    <property type="entry name" value="Znf_RING"/>
</dbReference>
<dbReference type="InterPro" id="IPR042981">
    <property type="entry name" value="RNF11_RING-H2"/>
</dbReference>
<dbReference type="WBParaSite" id="MBELARI_LOCUS19162">
    <property type="protein sequence ID" value="MBELARI_LOCUS19162"/>
    <property type="gene ID" value="MBELARI_LOCUS19162"/>
</dbReference>
<feature type="domain" description="RING-type" evidence="6">
    <location>
        <begin position="94"/>
        <end position="134"/>
    </location>
</feature>
<dbReference type="Pfam" id="PF13639">
    <property type="entry name" value="zf-RING_2"/>
    <property type="match status" value="1"/>
</dbReference>
<accession>A0AAF3ERJ8</accession>
<dbReference type="PANTHER" id="PTHR46359">
    <property type="entry name" value="GEO07743P1"/>
    <property type="match status" value="1"/>
</dbReference>
<evidence type="ECO:0000256" key="4">
    <source>
        <dbReference type="PROSITE-ProRule" id="PRU00175"/>
    </source>
</evidence>
<evidence type="ECO:0000256" key="5">
    <source>
        <dbReference type="SAM" id="MobiDB-lite"/>
    </source>
</evidence>